<dbReference type="KEGG" id="kla:KLLA0_C03696g"/>
<dbReference type="InterPro" id="IPR048361">
    <property type="entry name" value="Vps52_C"/>
</dbReference>
<feature type="domain" description="Vps52 C-terminal" evidence="7">
    <location>
        <begin position="243"/>
        <end position="569"/>
    </location>
</feature>
<evidence type="ECO:0000256" key="1">
    <source>
        <dbReference type="ARBA" id="ARBA00004601"/>
    </source>
</evidence>
<organism evidence="8 9">
    <name type="scientific">Kluyveromyces lactis (strain ATCC 8585 / CBS 2359 / DSM 70799 / NBRC 1267 / NRRL Y-1140 / WM37)</name>
    <name type="common">Yeast</name>
    <name type="synonym">Candida sphaerica</name>
    <dbReference type="NCBI Taxonomy" id="284590"/>
    <lineage>
        <taxon>Eukaryota</taxon>
        <taxon>Fungi</taxon>
        <taxon>Dikarya</taxon>
        <taxon>Ascomycota</taxon>
        <taxon>Saccharomycotina</taxon>
        <taxon>Saccharomycetes</taxon>
        <taxon>Saccharomycetales</taxon>
        <taxon>Saccharomycetaceae</taxon>
        <taxon>Kluyveromyces</taxon>
    </lineage>
</organism>
<evidence type="ECO:0000256" key="3">
    <source>
        <dbReference type="ARBA" id="ARBA00022448"/>
    </source>
</evidence>
<dbReference type="InterPro" id="IPR048319">
    <property type="entry name" value="Vps52_CC"/>
</dbReference>
<dbReference type="InterPro" id="IPR007258">
    <property type="entry name" value="Vps52"/>
</dbReference>
<keyword evidence="4" id="KW-0653">Protein transport</keyword>
<gene>
    <name evidence="8" type="ORF">KLLA0_C03696g</name>
</gene>
<keyword evidence="5" id="KW-0333">Golgi apparatus</keyword>
<dbReference type="PaxDb" id="284590-Q6CUM8"/>
<comment type="subcellular location">
    <subcellularLocation>
        <location evidence="1">Golgi apparatus</location>
        <location evidence="1">trans-Golgi network</location>
    </subcellularLocation>
</comment>
<evidence type="ECO:0000259" key="7">
    <source>
        <dbReference type="Pfam" id="PF20655"/>
    </source>
</evidence>
<dbReference type="FunCoup" id="Q6CUM8">
    <property type="interactions" value="910"/>
</dbReference>
<dbReference type="STRING" id="284590.Q6CUM8"/>
<dbReference type="Proteomes" id="UP000000598">
    <property type="component" value="Chromosome C"/>
</dbReference>
<reference evidence="8 9" key="1">
    <citation type="journal article" date="2004" name="Nature">
        <title>Genome evolution in yeasts.</title>
        <authorList>
            <consortium name="Genolevures"/>
            <person name="Dujon B."/>
            <person name="Sherman D."/>
            <person name="Fischer G."/>
            <person name="Durrens P."/>
            <person name="Casaregola S."/>
            <person name="Lafontaine I."/>
            <person name="de Montigny J."/>
            <person name="Marck C."/>
            <person name="Neuveglise C."/>
            <person name="Talla E."/>
            <person name="Goffard N."/>
            <person name="Frangeul L."/>
            <person name="Aigle M."/>
            <person name="Anthouard V."/>
            <person name="Babour A."/>
            <person name="Barbe V."/>
            <person name="Barnay S."/>
            <person name="Blanchin S."/>
            <person name="Beckerich J.M."/>
            <person name="Beyne E."/>
            <person name="Bleykasten C."/>
            <person name="Boisrame A."/>
            <person name="Boyer J."/>
            <person name="Cattolico L."/>
            <person name="Confanioleri F."/>
            <person name="de Daruvar A."/>
            <person name="Despons L."/>
            <person name="Fabre E."/>
            <person name="Fairhead C."/>
            <person name="Ferry-Dumazet H."/>
            <person name="Groppi A."/>
            <person name="Hantraye F."/>
            <person name="Hennequin C."/>
            <person name="Jauniaux N."/>
            <person name="Joyet P."/>
            <person name="Kachouri R."/>
            <person name="Kerrest A."/>
            <person name="Koszul R."/>
            <person name="Lemaire M."/>
            <person name="Lesur I."/>
            <person name="Ma L."/>
            <person name="Muller H."/>
            <person name="Nicaud J.M."/>
            <person name="Nikolski M."/>
            <person name="Oztas S."/>
            <person name="Ozier-Kalogeropoulos O."/>
            <person name="Pellenz S."/>
            <person name="Potier S."/>
            <person name="Richard G.F."/>
            <person name="Straub M.L."/>
            <person name="Suleau A."/>
            <person name="Swennene D."/>
            <person name="Tekaia F."/>
            <person name="Wesolowski-Louvel M."/>
            <person name="Westhof E."/>
            <person name="Wirth B."/>
            <person name="Zeniou-Meyer M."/>
            <person name="Zivanovic I."/>
            <person name="Bolotin-Fukuhara M."/>
            <person name="Thierry A."/>
            <person name="Bouchier C."/>
            <person name="Caudron B."/>
            <person name="Scarpelli C."/>
            <person name="Gaillardin C."/>
            <person name="Weissenbach J."/>
            <person name="Wincker P."/>
            <person name="Souciet J.L."/>
        </authorList>
    </citation>
    <scope>NUCLEOTIDE SEQUENCE [LARGE SCALE GENOMIC DNA]</scope>
    <source>
        <strain evidence="9">ATCC 8585 / CBS 2359 / DSM 70799 / NBRC 1267 / NRRL Y-1140 / WM37</strain>
    </source>
</reference>
<dbReference type="GO" id="GO:0006896">
    <property type="term" value="P:Golgi to vacuole transport"/>
    <property type="evidence" value="ECO:0007669"/>
    <property type="project" value="TreeGrafter"/>
</dbReference>
<evidence type="ECO:0000313" key="8">
    <source>
        <dbReference type="EMBL" id="CAH01212.1"/>
    </source>
</evidence>
<dbReference type="GO" id="GO:0000938">
    <property type="term" value="C:GARP complex"/>
    <property type="evidence" value="ECO:0007669"/>
    <property type="project" value="TreeGrafter"/>
</dbReference>
<dbReference type="GO" id="GO:0032456">
    <property type="term" value="P:endocytic recycling"/>
    <property type="evidence" value="ECO:0007669"/>
    <property type="project" value="TreeGrafter"/>
</dbReference>
<dbReference type="HOGENOM" id="CLU_010797_1_0_1"/>
<name>Q6CUM8_KLULA</name>
<dbReference type="GO" id="GO:0005829">
    <property type="term" value="C:cytosol"/>
    <property type="evidence" value="ECO:0007669"/>
    <property type="project" value="GOC"/>
</dbReference>
<protein>
    <submittedName>
        <fullName evidence="8">KLLA0C03696p</fullName>
    </submittedName>
</protein>
<dbReference type="EMBL" id="CR382123">
    <property type="protein sequence ID" value="CAH01212.1"/>
    <property type="molecule type" value="Genomic_DNA"/>
</dbReference>
<dbReference type="GO" id="GO:0019905">
    <property type="term" value="F:syntaxin binding"/>
    <property type="evidence" value="ECO:0007669"/>
    <property type="project" value="TreeGrafter"/>
</dbReference>
<dbReference type="InParanoid" id="Q6CUM8"/>
<comment type="similarity">
    <text evidence="2">Belongs to the VPS52 family.</text>
</comment>
<keyword evidence="9" id="KW-1185">Reference proteome</keyword>
<dbReference type="eggNOG" id="KOG1961">
    <property type="taxonomic scope" value="Eukaryota"/>
</dbReference>
<sequence>MDVLSDLLELDATELQLPEDSPSGKDDNIDTYRAYVDSTLKKEYQLHTEFLKEFDDLMEKNQSIRTSTETLIPSLKNYFAEFNNKLNDLTKDLDFVKGKFSEFSSLLKSNSSKLKDISPIVNDLIISPEIIYQVLRGKIDQKWIDCIDYLNDKQEIFLKYQEENKSERPNDFEQLNEILQILKAVSAERAKKYIVIRIKRLRDGHPVPAQRIQEELLQVREIYQMIYNTKSDIATELREAYINTMKWYYKTYFARYIRSLTILQYVQIDSQYALGQGLSNTSVSGSYSNYLYASGRTLFGAQTASHFNVTDDSINDYFQISKRLDLITQEDRTVMVSQIAENNPIANYIEVGFKNLNLALLDNCTAEFMFLNEFFRLPTDKGDLIRTILLDIFQPTFDNAMDFTHQLIDTSFDIFGVLISIRVAHRLQFEAQHRQIPCIDDYLDGQLILLWPKFQKLVDFQCEQLRSVSITTNVARVRGAGTASDPLVTPHELTVQFSKFLLSLLKLSLTHKELLDERAEPLFHSINRIRDDFETIMTKCSKKTKNADNFLTTNYMYIYNALQQSFLRTDSEKEPLILSQTKTHLSQLLEAYSK</sequence>
<dbReference type="PANTHER" id="PTHR14190:SF7">
    <property type="entry name" value="VACUOLAR PROTEIN SORTING-ASSOCIATED PROTEIN 52 HOMOLOG"/>
    <property type="match status" value="1"/>
</dbReference>
<dbReference type="GO" id="GO:0015031">
    <property type="term" value="P:protein transport"/>
    <property type="evidence" value="ECO:0007669"/>
    <property type="project" value="UniProtKB-KW"/>
</dbReference>
<dbReference type="GO" id="GO:0042147">
    <property type="term" value="P:retrograde transport, endosome to Golgi"/>
    <property type="evidence" value="ECO:0007669"/>
    <property type="project" value="TreeGrafter"/>
</dbReference>
<proteinExistence type="inferred from homology"/>
<evidence type="ECO:0000259" key="6">
    <source>
        <dbReference type="Pfam" id="PF04129"/>
    </source>
</evidence>
<accession>Q6CUM8</accession>
<dbReference type="OMA" id="IHVVMVE"/>
<dbReference type="PANTHER" id="PTHR14190">
    <property type="entry name" value="SUPPRESSOR OF ACTIN MUTATIONS 2/VACUOLAR PROTEIN SORTING 52"/>
    <property type="match status" value="1"/>
</dbReference>
<dbReference type="Pfam" id="PF04129">
    <property type="entry name" value="Vps52_CC"/>
    <property type="match status" value="1"/>
</dbReference>
<evidence type="ECO:0000313" key="9">
    <source>
        <dbReference type="Proteomes" id="UP000000598"/>
    </source>
</evidence>
<evidence type="ECO:0000256" key="2">
    <source>
        <dbReference type="ARBA" id="ARBA00008180"/>
    </source>
</evidence>
<dbReference type="AlphaFoldDB" id="Q6CUM8"/>
<evidence type="ECO:0000256" key="5">
    <source>
        <dbReference type="ARBA" id="ARBA00023034"/>
    </source>
</evidence>
<dbReference type="Pfam" id="PF20655">
    <property type="entry name" value="Vps52_C"/>
    <property type="match status" value="1"/>
</dbReference>
<evidence type="ECO:0000256" key="4">
    <source>
        <dbReference type="ARBA" id="ARBA00022927"/>
    </source>
</evidence>
<feature type="domain" description="Vps52 coiled-coil" evidence="6">
    <location>
        <begin position="55"/>
        <end position="226"/>
    </location>
</feature>
<keyword evidence="3" id="KW-0813">Transport</keyword>